<dbReference type="GO" id="GO:0005737">
    <property type="term" value="C:cytoplasm"/>
    <property type="evidence" value="ECO:0007669"/>
    <property type="project" value="UniProtKB-SubCell"/>
</dbReference>
<sequence>MRLVVGLGNPGAGYAKNRHNIGFMAADEIVRRHGFSAWKSKFQADYADGMIGGEKVMVLKPMTYMNLSGQSVGDACRFFKILPRDVIVLYDEIELAPGKIRVKQGGGHAGHNGLRSIDQHIGKDYWRVRLGVGRPPGKEQVAKYVLHDFSKAEEAWLTPLLESVATHMPLMVKGDEGRFMNKVTVETQPPKPEKPPRPAPVTAETKQNTETGPNAAPAAAATPDKTPEPQGALAQALAKAKAKLTGSSGGPDTES</sequence>
<dbReference type="NCBIfam" id="TIGR00447">
    <property type="entry name" value="pth"/>
    <property type="match status" value="1"/>
</dbReference>
<comment type="similarity">
    <text evidence="5 7 9">Belongs to the PTH family.</text>
</comment>
<dbReference type="Proteomes" id="UP000009881">
    <property type="component" value="Unassembled WGS sequence"/>
</dbReference>
<dbReference type="InterPro" id="IPR036416">
    <property type="entry name" value="Pept_tRNA_hydro_sf"/>
</dbReference>
<dbReference type="EC" id="3.1.1.29" evidence="1 7"/>
<comment type="subunit">
    <text evidence="7">Monomer.</text>
</comment>
<feature type="compositionally biased region" description="Low complexity" evidence="10">
    <location>
        <begin position="209"/>
        <end position="224"/>
    </location>
</feature>
<evidence type="ECO:0000313" key="12">
    <source>
        <dbReference type="Proteomes" id="UP000009881"/>
    </source>
</evidence>
<evidence type="ECO:0000256" key="2">
    <source>
        <dbReference type="ARBA" id="ARBA00022555"/>
    </source>
</evidence>
<dbReference type="PROSITE" id="PS01196">
    <property type="entry name" value="PEPT_TRNA_HYDROL_2"/>
    <property type="match status" value="1"/>
</dbReference>
<gene>
    <name evidence="7" type="primary">pth</name>
    <name evidence="11" type="ORF">C882_2030</name>
</gene>
<protein>
    <recommendedName>
        <fullName evidence="6 7">Peptidyl-tRNA hydrolase</fullName>
        <shortName evidence="7">Pth</shortName>
        <ecNumber evidence="1 7">3.1.1.29</ecNumber>
    </recommendedName>
</protein>
<dbReference type="GO" id="GO:0072344">
    <property type="term" value="P:rescue of stalled ribosome"/>
    <property type="evidence" value="ECO:0007669"/>
    <property type="project" value="UniProtKB-UniRule"/>
</dbReference>
<keyword evidence="2 7" id="KW-0820">tRNA-binding</keyword>
<feature type="active site" description="Proton acceptor" evidence="7">
    <location>
        <position position="19"/>
    </location>
</feature>
<dbReference type="SUPFAM" id="SSF53178">
    <property type="entry name" value="Peptidyl-tRNA hydrolase-like"/>
    <property type="match status" value="1"/>
</dbReference>
<evidence type="ECO:0000256" key="6">
    <source>
        <dbReference type="ARBA" id="ARBA00050038"/>
    </source>
</evidence>
<dbReference type="PATRIC" id="fig|1238182.3.peg.3984"/>
<dbReference type="PANTHER" id="PTHR17224:SF1">
    <property type="entry name" value="PEPTIDYL-TRNA HYDROLASE"/>
    <property type="match status" value="1"/>
</dbReference>
<dbReference type="PROSITE" id="PS01195">
    <property type="entry name" value="PEPT_TRNA_HYDROL_1"/>
    <property type="match status" value="1"/>
</dbReference>
<evidence type="ECO:0000256" key="3">
    <source>
        <dbReference type="ARBA" id="ARBA00022801"/>
    </source>
</evidence>
<evidence type="ECO:0000256" key="9">
    <source>
        <dbReference type="RuleBase" id="RU004320"/>
    </source>
</evidence>
<dbReference type="InterPro" id="IPR018171">
    <property type="entry name" value="Pept_tRNA_hydro_CS"/>
</dbReference>
<dbReference type="AlphaFoldDB" id="K9HEL6"/>
<dbReference type="GO" id="GO:0004045">
    <property type="term" value="F:peptidyl-tRNA hydrolase activity"/>
    <property type="evidence" value="ECO:0007669"/>
    <property type="project" value="UniProtKB-UniRule"/>
</dbReference>
<feature type="binding site" evidence="7">
    <location>
        <position position="112"/>
    </location>
    <ligand>
        <name>tRNA</name>
        <dbReference type="ChEBI" id="CHEBI:17843"/>
    </ligand>
</feature>
<proteinExistence type="inferred from homology"/>
<dbReference type="CDD" id="cd00462">
    <property type="entry name" value="PTH"/>
    <property type="match status" value="1"/>
</dbReference>
<comment type="function">
    <text evidence="7">Catalyzes the release of premature peptidyl moieties from peptidyl-tRNA molecules trapped in stalled 50S ribosomal subunits, and thus maintains levels of free tRNAs and 50S ribosomes.</text>
</comment>
<name>K9HEL6_9PROT</name>
<dbReference type="STRING" id="1238182.C882_2030"/>
<dbReference type="Gene3D" id="3.40.50.1470">
    <property type="entry name" value="Peptidyl-tRNA hydrolase"/>
    <property type="match status" value="1"/>
</dbReference>
<dbReference type="GO" id="GO:0006515">
    <property type="term" value="P:protein quality control for misfolded or incompletely synthesized proteins"/>
    <property type="evidence" value="ECO:0007669"/>
    <property type="project" value="UniProtKB-UniRule"/>
</dbReference>
<dbReference type="PANTHER" id="PTHR17224">
    <property type="entry name" value="PEPTIDYL-TRNA HYDROLASE"/>
    <property type="match status" value="1"/>
</dbReference>
<organism evidence="11 12">
    <name type="scientific">Caenispirillum salinarum AK4</name>
    <dbReference type="NCBI Taxonomy" id="1238182"/>
    <lineage>
        <taxon>Bacteria</taxon>
        <taxon>Pseudomonadati</taxon>
        <taxon>Pseudomonadota</taxon>
        <taxon>Alphaproteobacteria</taxon>
        <taxon>Rhodospirillales</taxon>
        <taxon>Novispirillaceae</taxon>
        <taxon>Caenispirillum</taxon>
    </lineage>
</organism>
<evidence type="ECO:0000256" key="5">
    <source>
        <dbReference type="ARBA" id="ARBA00038063"/>
    </source>
</evidence>
<feature type="site" description="Stabilizes the basic form of H active site to accept a proton" evidence="7">
    <location>
        <position position="91"/>
    </location>
</feature>
<feature type="region of interest" description="Disordered" evidence="10">
    <location>
        <begin position="184"/>
        <end position="255"/>
    </location>
</feature>
<comment type="subcellular location">
    <subcellularLocation>
        <location evidence="7">Cytoplasm</location>
    </subcellularLocation>
</comment>
<dbReference type="HAMAP" id="MF_00083">
    <property type="entry name" value="Pept_tRNA_hydro_bact"/>
    <property type="match status" value="1"/>
</dbReference>
<comment type="caution">
    <text evidence="11">The sequence shown here is derived from an EMBL/GenBank/DDBJ whole genome shotgun (WGS) entry which is preliminary data.</text>
</comment>
<dbReference type="eggNOG" id="COG0193">
    <property type="taxonomic scope" value="Bacteria"/>
</dbReference>
<feature type="binding site" evidence="7">
    <location>
        <position position="66"/>
    </location>
    <ligand>
        <name>tRNA</name>
        <dbReference type="ChEBI" id="CHEBI:17843"/>
    </ligand>
</feature>
<keyword evidence="12" id="KW-1185">Reference proteome</keyword>
<evidence type="ECO:0000256" key="10">
    <source>
        <dbReference type="SAM" id="MobiDB-lite"/>
    </source>
</evidence>
<dbReference type="InterPro" id="IPR001328">
    <property type="entry name" value="Pept_tRNA_hydro"/>
</dbReference>
<evidence type="ECO:0000256" key="1">
    <source>
        <dbReference type="ARBA" id="ARBA00013260"/>
    </source>
</evidence>
<evidence type="ECO:0000256" key="8">
    <source>
        <dbReference type="RuleBase" id="RU000673"/>
    </source>
</evidence>
<dbReference type="EMBL" id="ANHY01000021">
    <property type="protein sequence ID" value="EKV27101.1"/>
    <property type="molecule type" value="Genomic_DNA"/>
</dbReference>
<reference evidence="11 12" key="1">
    <citation type="journal article" date="2013" name="Genome Announc.">
        <title>Draft Genome Sequence of an Alphaproteobacterium, Caenispirillum salinarum AK4(T), Isolated from a Solar Saltern.</title>
        <authorList>
            <person name="Khatri I."/>
            <person name="Singh A."/>
            <person name="Korpole S."/>
            <person name="Pinnaka A.K."/>
            <person name="Subramanian S."/>
        </authorList>
    </citation>
    <scope>NUCLEOTIDE SEQUENCE [LARGE SCALE GENOMIC DNA]</scope>
    <source>
        <strain evidence="11 12">AK4</strain>
    </source>
</reference>
<feature type="site" description="Discriminates between blocked and unblocked aminoacyl-tRNA" evidence="7">
    <location>
        <position position="9"/>
    </location>
</feature>
<evidence type="ECO:0000256" key="4">
    <source>
        <dbReference type="ARBA" id="ARBA00022884"/>
    </source>
</evidence>
<accession>K9HEL6</accession>
<evidence type="ECO:0000256" key="7">
    <source>
        <dbReference type="HAMAP-Rule" id="MF_00083"/>
    </source>
</evidence>
<keyword evidence="7" id="KW-0963">Cytoplasm</keyword>
<comment type="function">
    <text evidence="7">Hydrolyzes ribosome-free peptidyl-tRNAs (with 1 or more amino acids incorporated), which drop off the ribosome during protein synthesis, or as a result of ribosome stalling.</text>
</comment>
<feature type="binding site" evidence="7">
    <location>
        <position position="64"/>
    </location>
    <ligand>
        <name>tRNA</name>
        <dbReference type="ChEBI" id="CHEBI:17843"/>
    </ligand>
</feature>
<dbReference type="GO" id="GO:0000049">
    <property type="term" value="F:tRNA binding"/>
    <property type="evidence" value="ECO:0007669"/>
    <property type="project" value="UniProtKB-UniRule"/>
</dbReference>
<feature type="binding site" evidence="7">
    <location>
        <position position="14"/>
    </location>
    <ligand>
        <name>tRNA</name>
        <dbReference type="ChEBI" id="CHEBI:17843"/>
    </ligand>
</feature>
<keyword evidence="4 7" id="KW-0694">RNA-binding</keyword>
<comment type="catalytic activity">
    <reaction evidence="7 8">
        <text>an N-acyl-L-alpha-aminoacyl-tRNA + H2O = an N-acyl-L-amino acid + a tRNA + H(+)</text>
        <dbReference type="Rhea" id="RHEA:54448"/>
        <dbReference type="Rhea" id="RHEA-COMP:10123"/>
        <dbReference type="Rhea" id="RHEA-COMP:13883"/>
        <dbReference type="ChEBI" id="CHEBI:15377"/>
        <dbReference type="ChEBI" id="CHEBI:15378"/>
        <dbReference type="ChEBI" id="CHEBI:59874"/>
        <dbReference type="ChEBI" id="CHEBI:78442"/>
        <dbReference type="ChEBI" id="CHEBI:138191"/>
        <dbReference type="EC" id="3.1.1.29"/>
    </reaction>
</comment>
<dbReference type="OrthoDB" id="9800507at2"/>
<dbReference type="RefSeq" id="WP_009542426.1">
    <property type="nucleotide sequence ID" value="NZ_ANHY01000021.1"/>
</dbReference>
<dbReference type="FunFam" id="3.40.50.1470:FF:000001">
    <property type="entry name" value="Peptidyl-tRNA hydrolase"/>
    <property type="match status" value="1"/>
</dbReference>
<dbReference type="Pfam" id="PF01195">
    <property type="entry name" value="Pept_tRNA_hydro"/>
    <property type="match status" value="1"/>
</dbReference>
<keyword evidence="3 7" id="KW-0378">Hydrolase</keyword>
<evidence type="ECO:0000313" key="11">
    <source>
        <dbReference type="EMBL" id="EKV27101.1"/>
    </source>
</evidence>